<evidence type="ECO:0000259" key="2">
    <source>
        <dbReference type="Pfam" id="PF20151"/>
    </source>
</evidence>
<evidence type="ECO:0000313" key="4">
    <source>
        <dbReference type="Proteomes" id="UP000193067"/>
    </source>
</evidence>
<protein>
    <recommendedName>
        <fullName evidence="2">DUF6533 domain-containing protein</fullName>
    </recommendedName>
</protein>
<name>A0A1Y2J126_TRAC3</name>
<feature type="transmembrane region" description="Helical" evidence="1">
    <location>
        <begin position="52"/>
        <end position="71"/>
    </location>
</feature>
<proteinExistence type="predicted"/>
<feature type="transmembrane region" description="Helical" evidence="1">
    <location>
        <begin position="240"/>
        <end position="261"/>
    </location>
</feature>
<feature type="domain" description="DUF6533" evidence="2">
    <location>
        <begin position="27"/>
        <end position="67"/>
    </location>
</feature>
<dbReference type="OrthoDB" id="2757660at2759"/>
<keyword evidence="4" id="KW-1185">Reference proteome</keyword>
<keyword evidence="1" id="KW-1133">Transmembrane helix</keyword>
<feature type="transmembrane region" description="Helical" evidence="1">
    <location>
        <begin position="103"/>
        <end position="128"/>
    </location>
</feature>
<accession>A0A1Y2J126</accession>
<evidence type="ECO:0000313" key="3">
    <source>
        <dbReference type="EMBL" id="OSD05912.1"/>
    </source>
</evidence>
<dbReference type="EMBL" id="KZ084091">
    <property type="protein sequence ID" value="OSD05912.1"/>
    <property type="molecule type" value="Genomic_DNA"/>
</dbReference>
<sequence>MSGEIPASILPEIYEELYTSNRLGFTACTLLLYDWLLSFSQEVRFVWPQLKTGASALYLLSRYSIIIMYLINFYQAHTLEVHRQFAVFPDNDLPRSFDSCKGIAWFNNVVSAFILLSPAVFSTLRVFALTGRNKYLSALTFLLGIAPFAVNVTTDYKNQIMILPDPLSCGAINTAPPRLQWACKQLTLTSRIPAILCDILVIAITWVKTFRINWLARDVLNKSGVSHTTLHSVMLESGTIYFLTLLCLNILQIVMNILILLDFGDGGYVTQLIDPITSILVARFILNLRAANEPLHVSTHASFLGPELEFAAQSHPAASLAGPVHTPDMTWSDSADDDDELEFQMAGESPVTEESHSMTPYA</sequence>
<dbReference type="InterPro" id="IPR045340">
    <property type="entry name" value="DUF6533"/>
</dbReference>
<feature type="transmembrane region" description="Helical" evidence="1">
    <location>
        <begin position="188"/>
        <end position="207"/>
    </location>
</feature>
<evidence type="ECO:0000256" key="1">
    <source>
        <dbReference type="SAM" id="Phobius"/>
    </source>
</evidence>
<dbReference type="AlphaFoldDB" id="A0A1Y2J126"/>
<reference evidence="3 4" key="1">
    <citation type="journal article" date="2015" name="Biotechnol. Biofuels">
        <title>Enhanced degradation of softwood versus hardwood by the white-rot fungus Pycnoporus coccineus.</title>
        <authorList>
            <person name="Couturier M."/>
            <person name="Navarro D."/>
            <person name="Chevret D."/>
            <person name="Henrissat B."/>
            <person name="Piumi F."/>
            <person name="Ruiz-Duenas F.J."/>
            <person name="Martinez A.T."/>
            <person name="Grigoriev I.V."/>
            <person name="Riley R."/>
            <person name="Lipzen A."/>
            <person name="Berrin J.G."/>
            <person name="Master E.R."/>
            <person name="Rosso M.N."/>
        </authorList>
    </citation>
    <scope>NUCLEOTIDE SEQUENCE [LARGE SCALE GENOMIC DNA]</scope>
    <source>
        <strain evidence="3 4">BRFM310</strain>
    </source>
</reference>
<organism evidence="3 4">
    <name type="scientific">Trametes coccinea (strain BRFM310)</name>
    <name type="common">Pycnoporus coccineus</name>
    <dbReference type="NCBI Taxonomy" id="1353009"/>
    <lineage>
        <taxon>Eukaryota</taxon>
        <taxon>Fungi</taxon>
        <taxon>Dikarya</taxon>
        <taxon>Basidiomycota</taxon>
        <taxon>Agaricomycotina</taxon>
        <taxon>Agaricomycetes</taxon>
        <taxon>Polyporales</taxon>
        <taxon>Polyporaceae</taxon>
        <taxon>Trametes</taxon>
    </lineage>
</organism>
<dbReference type="Pfam" id="PF20151">
    <property type="entry name" value="DUF6533"/>
    <property type="match status" value="1"/>
</dbReference>
<dbReference type="Proteomes" id="UP000193067">
    <property type="component" value="Unassembled WGS sequence"/>
</dbReference>
<keyword evidence="1" id="KW-0472">Membrane</keyword>
<gene>
    <name evidence="3" type="ORF">PYCCODRAFT_1464612</name>
</gene>
<feature type="transmembrane region" description="Helical" evidence="1">
    <location>
        <begin position="135"/>
        <end position="154"/>
    </location>
</feature>
<keyword evidence="1" id="KW-0812">Transmembrane</keyword>